<dbReference type="SMART" id="SM00116">
    <property type="entry name" value="CBS"/>
    <property type="match status" value="2"/>
</dbReference>
<evidence type="ECO:0000256" key="1">
    <source>
        <dbReference type="ARBA" id="ARBA00002945"/>
    </source>
</evidence>
<accession>A0A2N5ZDS2</accession>
<keyword evidence="7" id="KW-0804">Transcription</keyword>
<keyword evidence="5" id="KW-0805">Transcription regulation</keyword>
<feature type="domain" description="CBS" evidence="9">
    <location>
        <begin position="66"/>
        <end position="122"/>
    </location>
</feature>
<dbReference type="GO" id="GO:0003723">
    <property type="term" value="F:RNA binding"/>
    <property type="evidence" value="ECO:0007669"/>
    <property type="project" value="UniProtKB-KW"/>
</dbReference>
<evidence type="ECO:0000313" key="10">
    <source>
        <dbReference type="EMBL" id="PLX16811.1"/>
    </source>
</evidence>
<dbReference type="InterPro" id="IPR036482">
    <property type="entry name" value="Regulatory_HutP_sf"/>
</dbReference>
<dbReference type="AlphaFoldDB" id="A0A2N5ZDS2"/>
<dbReference type="InterPro" id="IPR000644">
    <property type="entry name" value="CBS_dom"/>
</dbReference>
<dbReference type="PANTHER" id="PTHR43080:SF29">
    <property type="entry name" value="OS02G0818000 PROTEIN"/>
    <property type="match status" value="1"/>
</dbReference>
<protein>
    <recommendedName>
        <fullName evidence="3">Hut operon positive regulatory protein</fullName>
    </recommendedName>
</protein>
<dbReference type="PROSITE" id="PS51371">
    <property type="entry name" value="CBS"/>
    <property type="match status" value="2"/>
</dbReference>
<reference evidence="10 11" key="1">
    <citation type="submission" date="2017-11" db="EMBL/GenBank/DDBJ databases">
        <title>Genome-resolved metagenomics identifies genetic mobility, metabolic interactions, and unexpected diversity in perchlorate-reducing communities.</title>
        <authorList>
            <person name="Barnum T.P."/>
            <person name="Figueroa I.A."/>
            <person name="Carlstrom C.I."/>
            <person name="Lucas L.N."/>
            <person name="Engelbrektson A.L."/>
            <person name="Coates J.D."/>
        </authorList>
    </citation>
    <scope>NUCLEOTIDE SEQUENCE [LARGE SCALE GENOMIC DNA]</scope>
    <source>
        <strain evidence="10">BM706</strain>
    </source>
</reference>
<dbReference type="EMBL" id="PKTG01000105">
    <property type="protein sequence ID" value="PLX16811.1"/>
    <property type="molecule type" value="Genomic_DNA"/>
</dbReference>
<gene>
    <name evidence="10" type="ORF">C0601_09235</name>
</gene>
<dbReference type="Pfam" id="PF00571">
    <property type="entry name" value="CBS"/>
    <property type="match status" value="2"/>
</dbReference>
<evidence type="ECO:0000256" key="8">
    <source>
        <dbReference type="PROSITE-ProRule" id="PRU00703"/>
    </source>
</evidence>
<evidence type="ECO:0000256" key="6">
    <source>
        <dbReference type="ARBA" id="ARBA00023122"/>
    </source>
</evidence>
<evidence type="ECO:0000256" key="4">
    <source>
        <dbReference type="ARBA" id="ARBA00022884"/>
    </source>
</evidence>
<keyword evidence="4" id="KW-0694">RNA-binding</keyword>
<feature type="domain" description="CBS" evidence="9">
    <location>
        <begin position="7"/>
        <end position="63"/>
    </location>
</feature>
<dbReference type="Gene3D" id="3.40.1510.10">
    <property type="entry name" value="Hut operon regulatory protein HutP"/>
    <property type="match status" value="1"/>
</dbReference>
<dbReference type="GO" id="GO:0016301">
    <property type="term" value="F:kinase activity"/>
    <property type="evidence" value="ECO:0007669"/>
    <property type="project" value="UniProtKB-KW"/>
</dbReference>
<organism evidence="10 11">
    <name type="scientific">Muiribacterium halophilum</name>
    <dbReference type="NCBI Taxonomy" id="2053465"/>
    <lineage>
        <taxon>Bacteria</taxon>
        <taxon>Candidatus Muiribacteriota</taxon>
        <taxon>Candidatus Muiribacteriia</taxon>
        <taxon>Candidatus Muiribacteriales</taxon>
        <taxon>Candidatus Muiribacteriaceae</taxon>
        <taxon>Candidatus Muiribacterium</taxon>
    </lineage>
</organism>
<dbReference type="Pfam" id="PF09021">
    <property type="entry name" value="HutP"/>
    <property type="match status" value="1"/>
</dbReference>
<evidence type="ECO:0000259" key="9">
    <source>
        <dbReference type="PROSITE" id="PS51371"/>
    </source>
</evidence>
<proteinExistence type="inferred from homology"/>
<evidence type="ECO:0000256" key="2">
    <source>
        <dbReference type="ARBA" id="ARBA00009992"/>
    </source>
</evidence>
<keyword evidence="10" id="KW-0808">Transferase</keyword>
<name>A0A2N5ZDS2_MUIH1</name>
<dbReference type="PANTHER" id="PTHR43080">
    <property type="entry name" value="CBS DOMAIN-CONTAINING PROTEIN CBSX3, MITOCHONDRIAL"/>
    <property type="match status" value="1"/>
</dbReference>
<dbReference type="InterPro" id="IPR051257">
    <property type="entry name" value="Diverse_CBS-Domain"/>
</dbReference>
<evidence type="ECO:0000256" key="3">
    <source>
        <dbReference type="ARBA" id="ARBA00019377"/>
    </source>
</evidence>
<keyword evidence="10" id="KW-0418">Kinase</keyword>
<dbReference type="InterPro" id="IPR046342">
    <property type="entry name" value="CBS_dom_sf"/>
</dbReference>
<dbReference type="CDD" id="cd02205">
    <property type="entry name" value="CBS_pair_SF"/>
    <property type="match status" value="1"/>
</dbReference>
<evidence type="ECO:0000313" key="11">
    <source>
        <dbReference type="Proteomes" id="UP000234857"/>
    </source>
</evidence>
<evidence type="ECO:0000256" key="7">
    <source>
        <dbReference type="ARBA" id="ARBA00023163"/>
    </source>
</evidence>
<sequence>MKVREAMSRKFITVKKTEKAAEIRKKMMMYNIKTVLVVEKEELLGVVLMDDLIKTLDLDEKASAIMERSFITINENAQIPEAAQLFMDHNLVAVPVLDDEEKLVGLLSESDIVKDVAKEKKSQPKLSQERITIYLAMTEDREREEYWLEKCKQYNLPSATTQVGEASEKLAVKMREAAIVAAIARGVINETMREKTAVSNAVRDVYAQINLVNPGLGGGFKIALTRGEGKIVVSAYGRCGHALANGPQTVNVGYSVI</sequence>
<comment type="similarity">
    <text evidence="2">Belongs to the HutP family.</text>
</comment>
<keyword evidence="6 8" id="KW-0129">CBS domain</keyword>
<dbReference type="SUPFAM" id="SSF54631">
    <property type="entry name" value="CBS-domain pair"/>
    <property type="match status" value="1"/>
</dbReference>
<dbReference type="InterPro" id="IPR015111">
    <property type="entry name" value="Regulatory_HutP"/>
</dbReference>
<comment type="caution">
    <text evidence="10">The sequence shown here is derived from an EMBL/GenBank/DDBJ whole genome shotgun (WGS) entry which is preliminary data.</text>
</comment>
<evidence type="ECO:0000256" key="5">
    <source>
        <dbReference type="ARBA" id="ARBA00023015"/>
    </source>
</evidence>
<dbReference type="Gene3D" id="3.10.580.10">
    <property type="entry name" value="CBS-domain"/>
    <property type="match status" value="2"/>
</dbReference>
<dbReference type="Proteomes" id="UP000234857">
    <property type="component" value="Unassembled WGS sequence"/>
</dbReference>
<comment type="function">
    <text evidence="1">Antiterminator that binds to cis-acting regulatory sequences on the mRNA in the presence of histidine, thereby suppressing transcription termination and activating the hut operon for histidine utilization.</text>
</comment>